<evidence type="ECO:0000313" key="3">
    <source>
        <dbReference type="Proteomes" id="UP001600888"/>
    </source>
</evidence>
<keyword evidence="1" id="KW-0732">Signal</keyword>
<comment type="caution">
    <text evidence="2">The sequence shown here is derived from an EMBL/GenBank/DDBJ whole genome shotgun (WGS) entry which is preliminary data.</text>
</comment>
<evidence type="ECO:0008006" key="4">
    <source>
        <dbReference type="Google" id="ProtNLM"/>
    </source>
</evidence>
<feature type="chain" id="PRO_5046774347" description="Secreted protein" evidence="1">
    <location>
        <begin position="18"/>
        <end position="74"/>
    </location>
</feature>
<reference evidence="2 3" key="1">
    <citation type="submission" date="2024-03" db="EMBL/GenBank/DDBJ databases">
        <title>A high-quality draft genome sequence of Diaporthe vaccinii, a causative agent of upright dieback and viscid rot disease in cranberry plants.</title>
        <authorList>
            <person name="Sarrasin M."/>
            <person name="Lang B.F."/>
            <person name="Burger G."/>
        </authorList>
    </citation>
    <scope>NUCLEOTIDE SEQUENCE [LARGE SCALE GENOMIC DNA]</scope>
    <source>
        <strain evidence="2 3">IS7</strain>
    </source>
</reference>
<accession>A0ABR4FAN1</accession>
<feature type="signal peptide" evidence="1">
    <location>
        <begin position="1"/>
        <end position="17"/>
    </location>
</feature>
<dbReference type="EMBL" id="JBAWTH010000005">
    <property type="protein sequence ID" value="KAL2291749.1"/>
    <property type="molecule type" value="Genomic_DNA"/>
</dbReference>
<proteinExistence type="predicted"/>
<keyword evidence="3" id="KW-1185">Reference proteome</keyword>
<evidence type="ECO:0000256" key="1">
    <source>
        <dbReference type="SAM" id="SignalP"/>
    </source>
</evidence>
<dbReference type="Proteomes" id="UP001600888">
    <property type="component" value="Unassembled WGS sequence"/>
</dbReference>
<name>A0ABR4FAN1_9PEZI</name>
<protein>
    <recommendedName>
        <fullName evidence="4">Secreted protein</fullName>
    </recommendedName>
</protein>
<gene>
    <name evidence="2" type="ORF">FJTKL_11947</name>
</gene>
<evidence type="ECO:0000313" key="2">
    <source>
        <dbReference type="EMBL" id="KAL2291749.1"/>
    </source>
</evidence>
<sequence length="74" mass="8360">MPSPLTLFLGLATLLFGVFVSRSPFMMTTAPASGTKPWADQPMKLVATPQYESKKVSRSWPTVRELRIPQRPRR</sequence>
<organism evidence="2 3">
    <name type="scientific">Diaporthe vaccinii</name>
    <dbReference type="NCBI Taxonomy" id="105482"/>
    <lineage>
        <taxon>Eukaryota</taxon>
        <taxon>Fungi</taxon>
        <taxon>Dikarya</taxon>
        <taxon>Ascomycota</taxon>
        <taxon>Pezizomycotina</taxon>
        <taxon>Sordariomycetes</taxon>
        <taxon>Sordariomycetidae</taxon>
        <taxon>Diaporthales</taxon>
        <taxon>Diaporthaceae</taxon>
        <taxon>Diaporthe</taxon>
        <taxon>Diaporthe eres species complex</taxon>
    </lineage>
</organism>